<feature type="non-terminal residue" evidence="1">
    <location>
        <position position="43"/>
    </location>
</feature>
<proteinExistence type="predicted"/>
<protein>
    <submittedName>
        <fullName evidence="1">Uncharacterized protein</fullName>
    </submittedName>
</protein>
<dbReference type="EMBL" id="KN664011">
    <property type="protein sequence ID" value="KHN11074.1"/>
    <property type="molecule type" value="Genomic_DNA"/>
</dbReference>
<dbReference type="AlphaFoldDB" id="A0A0B2PTT3"/>
<accession>A0A0B2PTT3</accession>
<evidence type="ECO:0000313" key="1">
    <source>
        <dbReference type="EMBL" id="KHN11074.1"/>
    </source>
</evidence>
<organism evidence="1">
    <name type="scientific">Glycine soja</name>
    <name type="common">Wild soybean</name>
    <dbReference type="NCBI Taxonomy" id="3848"/>
    <lineage>
        <taxon>Eukaryota</taxon>
        <taxon>Viridiplantae</taxon>
        <taxon>Streptophyta</taxon>
        <taxon>Embryophyta</taxon>
        <taxon>Tracheophyta</taxon>
        <taxon>Spermatophyta</taxon>
        <taxon>Magnoliopsida</taxon>
        <taxon>eudicotyledons</taxon>
        <taxon>Gunneridae</taxon>
        <taxon>Pentapetalae</taxon>
        <taxon>rosids</taxon>
        <taxon>fabids</taxon>
        <taxon>Fabales</taxon>
        <taxon>Fabaceae</taxon>
        <taxon>Papilionoideae</taxon>
        <taxon>50 kb inversion clade</taxon>
        <taxon>NPAAA clade</taxon>
        <taxon>indigoferoid/millettioid clade</taxon>
        <taxon>Phaseoleae</taxon>
        <taxon>Glycine</taxon>
        <taxon>Glycine subgen. Soja</taxon>
    </lineage>
</organism>
<name>A0A0B2PTT3_GLYSO</name>
<sequence>SWYQWMYRNYQLPSWPAFLQALELRFAPSLYDDPRGALFKLCQ</sequence>
<feature type="non-terminal residue" evidence="1">
    <location>
        <position position="1"/>
    </location>
</feature>
<reference evidence="1" key="1">
    <citation type="submission" date="2014-07" db="EMBL/GenBank/DDBJ databases">
        <title>Identification of a novel salt tolerance gene in wild soybean by whole-genome sequencing.</title>
        <authorList>
            <person name="Lam H.-M."/>
            <person name="Qi X."/>
            <person name="Li M.-W."/>
            <person name="Liu X."/>
            <person name="Xie M."/>
            <person name="Ni M."/>
            <person name="Xu X."/>
        </authorList>
    </citation>
    <scope>NUCLEOTIDE SEQUENCE [LARGE SCALE GENOMIC DNA]</scope>
    <source>
        <tissue evidence="1">Root</tissue>
    </source>
</reference>
<dbReference type="Proteomes" id="UP000053555">
    <property type="component" value="Unassembled WGS sequence"/>
</dbReference>
<gene>
    <name evidence="1" type="ORF">glysoja_041373</name>
</gene>